<reference evidence="1" key="1">
    <citation type="submission" date="2013-04" db="EMBL/GenBank/DDBJ databases">
        <title>The genome sequencing project of 58 acetic acid bacteria.</title>
        <authorList>
            <person name="Okamoto-Kainuma A."/>
            <person name="Ishikawa M."/>
            <person name="Umino S."/>
            <person name="Koizumi Y."/>
            <person name="Shiwa Y."/>
            <person name="Yoshikawa H."/>
            <person name="Matsutani M."/>
            <person name="Matsushita K."/>
        </authorList>
    </citation>
    <scope>NUCLEOTIDE SEQUENCE</scope>
    <source>
        <strain evidence="1">DSM 14337</strain>
    </source>
</reference>
<name>A0ABQ0PZC2_9PROT</name>
<evidence type="ECO:0000313" key="1">
    <source>
        <dbReference type="EMBL" id="GBQ85357.1"/>
    </source>
</evidence>
<protein>
    <submittedName>
        <fullName evidence="1">Uncharacterized protein</fullName>
    </submittedName>
</protein>
<proteinExistence type="predicted"/>
<accession>A0ABQ0PZC2</accession>
<gene>
    <name evidence="1" type="ORF">AA14337_3051</name>
</gene>
<organism evidence="1 2">
    <name type="scientific">Acetobacter malorum DSM 14337</name>
    <dbReference type="NCBI Taxonomy" id="1307910"/>
    <lineage>
        <taxon>Bacteria</taxon>
        <taxon>Pseudomonadati</taxon>
        <taxon>Pseudomonadota</taxon>
        <taxon>Alphaproteobacteria</taxon>
        <taxon>Acetobacterales</taxon>
        <taxon>Acetobacteraceae</taxon>
        <taxon>Acetobacter</taxon>
    </lineage>
</organism>
<dbReference type="Proteomes" id="UP001065047">
    <property type="component" value="Unassembled WGS sequence"/>
</dbReference>
<dbReference type="EMBL" id="BAPF01000054">
    <property type="protein sequence ID" value="GBQ85357.1"/>
    <property type="molecule type" value="Genomic_DNA"/>
</dbReference>
<sequence length="336" mass="37812">MTMDTFSKLSLRKAIAGTRDLENDWRLWTHKNGRAFAIEWSGIPDLYYVTESTPLSRIAIETRSKDGTIIVHFVEDPSLHARFISAPNDLSAIIRKVHGEGADAVRHPPATDLRRLRALSEVEAVEAISDCIAVNQRFIPPLLMLDLSHQRMSALAQEENNSTTKCDGSDSMSGQSQSVPWLFRGLGDKNGPLQKPVRDLILAHLNAPSEETWDAVARQTISRTIRFHSPWSTWTQIRPEEAQRCLVEDSGWEKYPDKDTFLAILDHARAAEASFERSCSTTPEDVLRSTIRRENLIRGQIGMPELQPDEIEAAMGDPSAWLAGDQKENEFPRKIC</sequence>
<evidence type="ECO:0000313" key="2">
    <source>
        <dbReference type="Proteomes" id="UP001065047"/>
    </source>
</evidence>
<comment type="caution">
    <text evidence="1">The sequence shown here is derived from an EMBL/GenBank/DDBJ whole genome shotgun (WGS) entry which is preliminary data.</text>
</comment>
<keyword evidence="2" id="KW-1185">Reference proteome</keyword>